<gene>
    <name evidence="1" type="ORF">BT96DRAFT_995124</name>
</gene>
<evidence type="ECO:0000313" key="2">
    <source>
        <dbReference type="Proteomes" id="UP000799118"/>
    </source>
</evidence>
<dbReference type="AlphaFoldDB" id="A0A6A4HI68"/>
<evidence type="ECO:0000313" key="1">
    <source>
        <dbReference type="EMBL" id="KAE9398229.1"/>
    </source>
</evidence>
<name>A0A6A4HI68_9AGAR</name>
<sequence>MLAKLCLNGVLEWVKNSLPDFVEVKKKQLEAKRIWSDWEQLHINHILPMSDFVVFEPNTRMEKTSGVPSSAAAAAASYTEYGFLSTLNLHSLAQPVADVFEHITREEIFTPLFQWTQAMCESEGLNTTHKPAQSWPNQMGFLNFQSADVNVSGDPELKAEWEKQTLHLTTHPNSDAALIRGFEVHFFRKIFSRQTTPDKRGNLRQMLVHAALYVCFVNLALQMHTCCIAAFYVNCNWQGECMLVFEHTDKNVYYHILKYCQGNDSVLGSALDQCHSRAQFHLQLLNAGNPCNHQFTEAQQIALGRIWVDISG</sequence>
<reference evidence="1" key="1">
    <citation type="journal article" date="2019" name="Environ. Microbiol.">
        <title>Fungal ecological strategies reflected in gene transcription - a case study of two litter decomposers.</title>
        <authorList>
            <person name="Barbi F."/>
            <person name="Kohler A."/>
            <person name="Barry K."/>
            <person name="Baskaran P."/>
            <person name="Daum C."/>
            <person name="Fauchery L."/>
            <person name="Ihrmark K."/>
            <person name="Kuo A."/>
            <person name="LaButti K."/>
            <person name="Lipzen A."/>
            <person name="Morin E."/>
            <person name="Grigoriev I.V."/>
            <person name="Henrissat B."/>
            <person name="Lindahl B."/>
            <person name="Martin F."/>
        </authorList>
    </citation>
    <scope>NUCLEOTIDE SEQUENCE</scope>
    <source>
        <strain evidence="1">JB14</strain>
    </source>
</reference>
<organism evidence="1 2">
    <name type="scientific">Gymnopus androsaceus JB14</name>
    <dbReference type="NCBI Taxonomy" id="1447944"/>
    <lineage>
        <taxon>Eukaryota</taxon>
        <taxon>Fungi</taxon>
        <taxon>Dikarya</taxon>
        <taxon>Basidiomycota</taxon>
        <taxon>Agaricomycotina</taxon>
        <taxon>Agaricomycetes</taxon>
        <taxon>Agaricomycetidae</taxon>
        <taxon>Agaricales</taxon>
        <taxon>Marasmiineae</taxon>
        <taxon>Omphalotaceae</taxon>
        <taxon>Gymnopus</taxon>
    </lineage>
</organism>
<dbReference type="EMBL" id="ML769486">
    <property type="protein sequence ID" value="KAE9398229.1"/>
    <property type="molecule type" value="Genomic_DNA"/>
</dbReference>
<keyword evidence="2" id="KW-1185">Reference proteome</keyword>
<accession>A0A6A4HI68</accession>
<dbReference type="Proteomes" id="UP000799118">
    <property type="component" value="Unassembled WGS sequence"/>
</dbReference>
<protein>
    <submittedName>
        <fullName evidence="1">Uncharacterized protein</fullName>
    </submittedName>
</protein>
<proteinExistence type="predicted"/>